<reference evidence="1" key="1">
    <citation type="journal article" date="2024" name="BMC Genomics">
        <title>Functional annotation of a divergent genome using sequence and structure-based similarity.</title>
        <authorList>
            <person name="Svedberg D."/>
            <person name="Winiger R.R."/>
            <person name="Berg A."/>
            <person name="Sharma H."/>
            <person name="Tellgren-Roth C."/>
            <person name="Debrunner-Vossbrinck B.A."/>
            <person name="Vossbrinck C.R."/>
            <person name="Barandun J."/>
        </authorList>
    </citation>
    <scope>NUCLEOTIDE SEQUENCE</scope>
    <source>
        <strain evidence="1">Illinois isolate</strain>
    </source>
</reference>
<accession>A0AAX4JCI2</accession>
<gene>
    <name evidence="1" type="ORF">VNE69_06019</name>
</gene>
<keyword evidence="2" id="KW-1185">Reference proteome</keyword>
<proteinExistence type="predicted"/>
<dbReference type="EMBL" id="CP142731">
    <property type="protein sequence ID" value="WUR03695.1"/>
    <property type="molecule type" value="Genomic_DNA"/>
</dbReference>
<dbReference type="Proteomes" id="UP001334084">
    <property type="component" value="Chromosome 6"/>
</dbReference>
<dbReference type="KEGG" id="vnx:VNE69_06019"/>
<dbReference type="AlphaFoldDB" id="A0AAX4JCI2"/>
<sequence>MNFLIVYSILKIRTSFDEYDSDTESNEISMSNDEETSVAYNKCEDCCPKIFYKEFDLPVKFKYLQQVPIMSDNIYLMILNQLSFPIKYKIDSTYGEIDKDDMEFEIFYDYVRGIYTGQIYHGKEEIIHKLLSSLARQSRDLIMEYSKLNFSVKPALRFKLYTYIFNSIDVKMDDKCTWNVKQVFKPRRYKKILENFKRFEKYIQEEFFNAKKSYLKLKGEALLKNKSYLTQQWGEFQALELKDDLRDKQSSVSSSSLRNGEYFNTIAGIGIFNVINNLGYLR</sequence>
<evidence type="ECO:0000313" key="1">
    <source>
        <dbReference type="EMBL" id="WUR03695.1"/>
    </source>
</evidence>
<evidence type="ECO:0000313" key="2">
    <source>
        <dbReference type="Proteomes" id="UP001334084"/>
    </source>
</evidence>
<dbReference type="RefSeq" id="XP_065329840.1">
    <property type="nucleotide sequence ID" value="XM_065473768.1"/>
</dbReference>
<organism evidence="1 2">
    <name type="scientific">Vairimorpha necatrix</name>
    <dbReference type="NCBI Taxonomy" id="6039"/>
    <lineage>
        <taxon>Eukaryota</taxon>
        <taxon>Fungi</taxon>
        <taxon>Fungi incertae sedis</taxon>
        <taxon>Microsporidia</taxon>
        <taxon>Nosematidae</taxon>
        <taxon>Vairimorpha</taxon>
    </lineage>
</organism>
<protein>
    <submittedName>
        <fullName evidence="1">Uncharacterized protein</fullName>
    </submittedName>
</protein>
<dbReference type="GeneID" id="90541516"/>
<name>A0AAX4JCI2_9MICR</name>